<name>A0A098EJJ4_9BACL</name>
<dbReference type="AlphaFoldDB" id="A0A098EJJ4"/>
<reference evidence="10 11" key="1">
    <citation type="submission" date="2014-09" db="EMBL/GenBank/DDBJ databases">
        <authorList>
            <person name="Urmite Genomes Urmite Genomes"/>
        </authorList>
    </citation>
    <scope>NUCLEOTIDE SEQUENCE [LARGE SCALE GENOMIC DNA]</scope>
    <source>
        <strain evidence="10 11">ES2</strain>
    </source>
</reference>
<dbReference type="GO" id="GO:0008234">
    <property type="term" value="F:cysteine-type peptidase activity"/>
    <property type="evidence" value="ECO:0007669"/>
    <property type="project" value="UniProtKB-KW"/>
</dbReference>
<keyword evidence="11" id="KW-1185">Reference proteome</keyword>
<evidence type="ECO:0000313" key="11">
    <source>
        <dbReference type="Proteomes" id="UP000043699"/>
    </source>
</evidence>
<feature type="domain" description="LysM" evidence="8">
    <location>
        <begin position="102"/>
        <end position="145"/>
    </location>
</feature>
<evidence type="ECO:0000256" key="3">
    <source>
        <dbReference type="ARBA" id="ARBA00022729"/>
    </source>
</evidence>
<evidence type="ECO:0000259" key="8">
    <source>
        <dbReference type="PROSITE" id="PS51782"/>
    </source>
</evidence>
<feature type="signal peptide" evidence="7">
    <location>
        <begin position="1"/>
        <end position="25"/>
    </location>
</feature>
<dbReference type="Pfam" id="PF00877">
    <property type="entry name" value="NLPC_P60"/>
    <property type="match status" value="1"/>
</dbReference>
<dbReference type="EMBL" id="CCXS01000001">
    <property type="protein sequence ID" value="CEG21967.1"/>
    <property type="molecule type" value="Genomic_DNA"/>
</dbReference>
<dbReference type="GO" id="GO:0006508">
    <property type="term" value="P:proteolysis"/>
    <property type="evidence" value="ECO:0007669"/>
    <property type="project" value="UniProtKB-KW"/>
</dbReference>
<organism evidence="10 11">
    <name type="scientific">Planococcus massiliensis</name>
    <dbReference type="NCBI Taxonomy" id="1499687"/>
    <lineage>
        <taxon>Bacteria</taxon>
        <taxon>Bacillati</taxon>
        <taxon>Bacillota</taxon>
        <taxon>Bacilli</taxon>
        <taxon>Bacillales</taxon>
        <taxon>Caryophanaceae</taxon>
        <taxon>Planococcus</taxon>
    </lineage>
</organism>
<dbReference type="RefSeq" id="WP_052650708.1">
    <property type="nucleotide sequence ID" value="NZ_CCXS01000001.1"/>
</dbReference>
<protein>
    <submittedName>
        <fullName evidence="10">D-gamma-glutamyl-meso-diaminopimelic acid endopeptidase CwlS</fullName>
    </submittedName>
</protein>
<keyword evidence="4" id="KW-0677">Repeat</keyword>
<dbReference type="STRING" id="1499687.BN1080_00887"/>
<keyword evidence="2" id="KW-0645">Protease</keyword>
<comment type="similarity">
    <text evidence="1">Belongs to the peptidase C40 family.</text>
</comment>
<evidence type="ECO:0000313" key="10">
    <source>
        <dbReference type="EMBL" id="CEG21967.1"/>
    </source>
</evidence>
<dbReference type="InterPro" id="IPR000064">
    <property type="entry name" value="NLP_P60_dom"/>
</dbReference>
<dbReference type="Proteomes" id="UP000043699">
    <property type="component" value="Unassembled WGS sequence"/>
</dbReference>
<dbReference type="PANTHER" id="PTHR47053">
    <property type="entry name" value="MUREIN DD-ENDOPEPTIDASE MEPH-RELATED"/>
    <property type="match status" value="1"/>
</dbReference>
<evidence type="ECO:0000256" key="6">
    <source>
        <dbReference type="ARBA" id="ARBA00022807"/>
    </source>
</evidence>
<keyword evidence="5" id="KW-0378">Hydrolase</keyword>
<evidence type="ECO:0000256" key="1">
    <source>
        <dbReference type="ARBA" id="ARBA00007074"/>
    </source>
</evidence>
<feature type="chain" id="PRO_5001934095" evidence="7">
    <location>
        <begin position="26"/>
        <end position="303"/>
    </location>
</feature>
<dbReference type="InterPro" id="IPR038765">
    <property type="entry name" value="Papain-like_cys_pep_sf"/>
</dbReference>
<dbReference type="Pfam" id="PF01476">
    <property type="entry name" value="LysM"/>
    <property type="match status" value="2"/>
</dbReference>
<evidence type="ECO:0000259" key="9">
    <source>
        <dbReference type="PROSITE" id="PS51935"/>
    </source>
</evidence>
<evidence type="ECO:0000256" key="2">
    <source>
        <dbReference type="ARBA" id="ARBA00022670"/>
    </source>
</evidence>
<dbReference type="OrthoDB" id="9813368at2"/>
<evidence type="ECO:0000256" key="5">
    <source>
        <dbReference type="ARBA" id="ARBA00022801"/>
    </source>
</evidence>
<accession>A0A098EJJ4</accession>
<dbReference type="InterPro" id="IPR018392">
    <property type="entry name" value="LysM"/>
</dbReference>
<dbReference type="SUPFAM" id="SSF54106">
    <property type="entry name" value="LysM domain"/>
    <property type="match status" value="2"/>
</dbReference>
<keyword evidence="3 7" id="KW-0732">Signal</keyword>
<feature type="domain" description="NlpC/P60" evidence="9">
    <location>
        <begin position="180"/>
        <end position="300"/>
    </location>
</feature>
<dbReference type="InterPro" id="IPR036779">
    <property type="entry name" value="LysM_dom_sf"/>
</dbReference>
<dbReference type="PANTHER" id="PTHR47053:SF1">
    <property type="entry name" value="MUREIN DD-ENDOPEPTIDASE MEPH-RELATED"/>
    <property type="match status" value="1"/>
</dbReference>
<sequence length="303" mass="32240">MKQQLLSGVLAIALFSTVSLPLAEAATYKVQPGDTLYRIAQKHKVSVADLKSWNKLSSDSLYANQSLNVGNAVIAAPKKVKNPVKAKVTAKPTTPAPSAGTTTYTVKKGDSLYSIAKKYGVTADQIIAWNKLGSTNLLVNQTLKIGSAQQPSKVVPVSAEKPAPIPTPAPIAAPVGNQASSIYAAALKIAYSLERTPYVFGGATPAGFDCSGFIYYVYSQAGLKVSRTDTVGFYNLSSEIANPAIGDLVFFQDTYKEGISHMGIYAGNNSFIHAGSKGIEVSNLATPYWNQHFVGFKRLKALK</sequence>
<keyword evidence="6" id="KW-0788">Thiol protease</keyword>
<dbReference type="Gene3D" id="3.10.350.10">
    <property type="entry name" value="LysM domain"/>
    <property type="match status" value="2"/>
</dbReference>
<proteinExistence type="inferred from homology"/>
<dbReference type="SUPFAM" id="SSF54001">
    <property type="entry name" value="Cysteine proteinases"/>
    <property type="match status" value="1"/>
</dbReference>
<feature type="domain" description="LysM" evidence="8">
    <location>
        <begin position="26"/>
        <end position="69"/>
    </location>
</feature>
<evidence type="ECO:0000256" key="4">
    <source>
        <dbReference type="ARBA" id="ARBA00022737"/>
    </source>
</evidence>
<evidence type="ECO:0000256" key="7">
    <source>
        <dbReference type="SAM" id="SignalP"/>
    </source>
</evidence>
<dbReference type="Gene3D" id="3.90.1720.10">
    <property type="entry name" value="endopeptidase domain like (from Nostoc punctiforme)"/>
    <property type="match status" value="1"/>
</dbReference>
<dbReference type="SMART" id="SM00257">
    <property type="entry name" value="LysM"/>
    <property type="match status" value="2"/>
</dbReference>
<dbReference type="InterPro" id="IPR051202">
    <property type="entry name" value="Peptidase_C40"/>
</dbReference>
<dbReference type="CDD" id="cd00118">
    <property type="entry name" value="LysM"/>
    <property type="match status" value="2"/>
</dbReference>
<gene>
    <name evidence="10" type="primary">cwlS</name>
    <name evidence="10" type="ORF">BN1080_00887</name>
</gene>
<dbReference type="PROSITE" id="PS51782">
    <property type="entry name" value="LYSM"/>
    <property type="match status" value="2"/>
</dbReference>
<dbReference type="PROSITE" id="PS51935">
    <property type="entry name" value="NLPC_P60"/>
    <property type="match status" value="1"/>
</dbReference>